<dbReference type="Pfam" id="PF01363">
    <property type="entry name" value="FYVE"/>
    <property type="match status" value="1"/>
</dbReference>
<feature type="repeat" description="RCC1" evidence="6">
    <location>
        <begin position="663"/>
        <end position="714"/>
    </location>
</feature>
<dbReference type="InterPro" id="IPR013591">
    <property type="entry name" value="Brevis_radix_dom"/>
</dbReference>
<dbReference type="PRINTS" id="PR00633">
    <property type="entry name" value="RCCNDNSATION"/>
</dbReference>
<dbReference type="PANTHER" id="PTHR22870:SF311">
    <property type="entry name" value="REGULATOR OF CHROMOSOME CONDENSATION (RCC1) FAMILY PROTEIN-RELATED"/>
    <property type="match status" value="1"/>
</dbReference>
<dbReference type="PROSITE" id="PS51514">
    <property type="entry name" value="BRX"/>
    <property type="match status" value="1"/>
</dbReference>
<evidence type="ECO:0000256" key="2">
    <source>
        <dbReference type="ARBA" id="ARBA00022737"/>
    </source>
</evidence>
<dbReference type="ExpressionAtlas" id="A0A3L6EKT5">
    <property type="expression patterns" value="baseline and differential"/>
</dbReference>
<evidence type="ECO:0000259" key="9">
    <source>
        <dbReference type="PROSITE" id="PS51514"/>
    </source>
</evidence>
<dbReference type="PROSITE" id="PS00626">
    <property type="entry name" value="RCC1_2"/>
    <property type="match status" value="1"/>
</dbReference>
<dbReference type="InterPro" id="IPR017455">
    <property type="entry name" value="Znf_FYVE-rel"/>
</dbReference>
<dbReference type="InterPro" id="IPR000306">
    <property type="entry name" value="Znf_FYVE"/>
</dbReference>
<feature type="domain" description="FYVE-type" evidence="8">
    <location>
        <begin position="885"/>
        <end position="947"/>
    </location>
</feature>
<dbReference type="InterPro" id="IPR009091">
    <property type="entry name" value="RCC1/BLIP-II"/>
</dbReference>
<dbReference type="SUPFAM" id="SSF50985">
    <property type="entry name" value="RCC1/BLIP-II"/>
    <property type="match status" value="1"/>
</dbReference>
<feature type="domain" description="BRX" evidence="9">
    <location>
        <begin position="1233"/>
        <end position="1288"/>
    </location>
</feature>
<dbReference type="GO" id="GO:0008270">
    <property type="term" value="F:zinc ion binding"/>
    <property type="evidence" value="ECO:0007669"/>
    <property type="project" value="UniProtKB-KW"/>
</dbReference>
<organism evidence="10 11">
    <name type="scientific">Zea mays</name>
    <name type="common">Maize</name>
    <dbReference type="NCBI Taxonomy" id="4577"/>
    <lineage>
        <taxon>Eukaryota</taxon>
        <taxon>Viridiplantae</taxon>
        <taxon>Streptophyta</taxon>
        <taxon>Embryophyta</taxon>
        <taxon>Tracheophyta</taxon>
        <taxon>Spermatophyta</taxon>
        <taxon>Magnoliopsida</taxon>
        <taxon>Liliopsida</taxon>
        <taxon>Poales</taxon>
        <taxon>Poaceae</taxon>
        <taxon>PACMAD clade</taxon>
        <taxon>Panicoideae</taxon>
        <taxon>Andropogonodae</taxon>
        <taxon>Andropogoneae</taxon>
        <taxon>Tripsacinae</taxon>
        <taxon>Zea</taxon>
    </lineage>
</organism>
<feature type="repeat" description="RCC1" evidence="6">
    <location>
        <begin position="502"/>
        <end position="555"/>
    </location>
</feature>
<dbReference type="EMBL" id="NCVQ01000006">
    <property type="protein sequence ID" value="PWZ21626.1"/>
    <property type="molecule type" value="Genomic_DNA"/>
</dbReference>
<dbReference type="InterPro" id="IPR011011">
    <property type="entry name" value="Znf_FYVE_PHD"/>
</dbReference>
<keyword evidence="3 5" id="KW-0863">Zinc-finger</keyword>
<evidence type="ECO:0000256" key="1">
    <source>
        <dbReference type="ARBA" id="ARBA00022723"/>
    </source>
</evidence>
<protein>
    <submittedName>
        <fullName evidence="10">E3 ubiquitin-protein ligase HERC2</fullName>
    </submittedName>
</protein>
<evidence type="ECO:0000256" key="3">
    <source>
        <dbReference type="ARBA" id="ARBA00022771"/>
    </source>
</evidence>
<feature type="repeat" description="RCC1" evidence="6">
    <location>
        <begin position="777"/>
        <end position="828"/>
    </location>
</feature>
<name>A0A3L6EKT5_MAIZE</name>
<dbReference type="InterPro" id="IPR000408">
    <property type="entry name" value="Reg_chr_condens"/>
</dbReference>
<accession>A0A3L6EKT5</accession>
<evidence type="ECO:0000256" key="5">
    <source>
        <dbReference type="PROSITE-ProRule" id="PRU00091"/>
    </source>
</evidence>
<dbReference type="Gene3D" id="2.130.10.30">
    <property type="entry name" value="Regulator of chromosome condensation 1/beta-lactamase-inhibitor protein II"/>
    <property type="match status" value="2"/>
</dbReference>
<keyword evidence="4" id="KW-0862">Zinc</keyword>
<dbReference type="InterPro" id="IPR051210">
    <property type="entry name" value="Ub_ligase/GEF_domain"/>
</dbReference>
<evidence type="ECO:0000313" key="11">
    <source>
        <dbReference type="Proteomes" id="UP000251960"/>
    </source>
</evidence>
<gene>
    <name evidence="10" type="primary">HERC2_4</name>
    <name evidence="10" type="ORF">Zm00014a_009523</name>
</gene>
<dbReference type="InterPro" id="IPR058923">
    <property type="entry name" value="RCC1-like_dom"/>
</dbReference>
<dbReference type="PROSITE" id="PS50178">
    <property type="entry name" value="ZF_FYVE"/>
    <property type="match status" value="1"/>
</dbReference>
<dbReference type="SUPFAM" id="SSF57903">
    <property type="entry name" value="FYVE/PHD zinc finger"/>
    <property type="match status" value="1"/>
</dbReference>
<evidence type="ECO:0000256" key="7">
    <source>
        <dbReference type="SAM" id="MobiDB-lite"/>
    </source>
</evidence>
<feature type="repeat" description="RCC1" evidence="6">
    <location>
        <begin position="725"/>
        <end position="776"/>
    </location>
</feature>
<keyword evidence="1" id="KW-0479">Metal-binding</keyword>
<feature type="repeat" description="RCC1" evidence="6">
    <location>
        <begin position="556"/>
        <end position="607"/>
    </location>
</feature>
<feature type="repeat" description="RCC1" evidence="6">
    <location>
        <begin position="829"/>
        <end position="880"/>
    </location>
</feature>
<reference evidence="10 11" key="1">
    <citation type="journal article" date="2018" name="Nat. Genet.">
        <title>Extensive intraspecific gene order and gene structural variations between Mo17 and other maize genomes.</title>
        <authorList>
            <person name="Sun S."/>
            <person name="Zhou Y."/>
            <person name="Chen J."/>
            <person name="Shi J."/>
            <person name="Zhao H."/>
            <person name="Zhao H."/>
            <person name="Song W."/>
            <person name="Zhang M."/>
            <person name="Cui Y."/>
            <person name="Dong X."/>
            <person name="Liu H."/>
            <person name="Ma X."/>
            <person name="Jiao Y."/>
            <person name="Wang B."/>
            <person name="Wei X."/>
            <person name="Stein J.C."/>
            <person name="Glaubitz J.C."/>
            <person name="Lu F."/>
            <person name="Yu G."/>
            <person name="Liang C."/>
            <person name="Fengler K."/>
            <person name="Li B."/>
            <person name="Rafalski A."/>
            <person name="Schnable P.S."/>
            <person name="Ware D.H."/>
            <person name="Buckler E.S."/>
            <person name="Lai J."/>
        </authorList>
    </citation>
    <scope>NUCLEOTIDE SEQUENCE [LARGE SCALE GENOMIC DNA]</scope>
    <source>
        <strain evidence="11">cv. Missouri 17</strain>
        <tissue evidence="10">Seedling</tissue>
    </source>
</reference>
<evidence type="ECO:0000256" key="4">
    <source>
        <dbReference type="ARBA" id="ARBA00022833"/>
    </source>
</evidence>
<dbReference type="PANTHER" id="PTHR22870">
    <property type="entry name" value="REGULATOR OF CHROMOSOME CONDENSATION"/>
    <property type="match status" value="1"/>
</dbReference>
<dbReference type="SUPFAM" id="SSF50729">
    <property type="entry name" value="PH domain-like"/>
    <property type="match status" value="1"/>
</dbReference>
<dbReference type="InterPro" id="IPR013083">
    <property type="entry name" value="Znf_RING/FYVE/PHD"/>
</dbReference>
<comment type="caution">
    <text evidence="10">The sequence shown here is derived from an EMBL/GenBank/DDBJ whole genome shotgun (WGS) entry which is preliminary data.</text>
</comment>
<sequence>MGSAEICNTAESTCVAGVYFCSTVDLNKAFTILQLLTVASDFQFSNSKGIIKFCFDSSSCILLWEGFNLSDSLPLEEIKDVYLLDFVGPPGFVEDIAPKVERITILDHHKTAFESLCVNATLGQNVTKVIDMQRSGATIAFDFFRNKLLTEVSTSRGNESGKDVAKVKYVPDNKAETVHKLFKFIEDGDLWRWKIPNSKAFSSGLKDLDIEFNVNANNKLFDQRSFRHFTAIFSSIPLLIKGGSGLGFAQASRCCRLSVRLVLCSYLPAMAEGFEWRTSATTTRGVEQDERALLWYSKDRGKHLSLNSVFSVVLGQKTTKLLRLHWPEKESHSLSIIYKNGESSLDLVCKDRDQAECWYLGLTALISAPSTPLLLVNSTNSRRINSCTNSPPSYIQQRSRLFTVHDGRNFPKVHSLYGSPRLIQNKYFHNNLDCSEPFFSPRQRAWSELDSYMEKISPELINRVQNNLRDIKSAETINDQRIMQMSKLKQSEGSNAATDSLKDIFVWGDVLGRMSDNGHVSGTNISLPRLLKSSQILDVQSIACGEKHAAIVTKQGQVFSWGEENGGRLGHKTSDSVSDPKIIDSLASTPMKTIAFGAKYTCAVSVSGELYEWGEGIHSLGFKNNQCQRSPWFPHKVIRPSDGISVAKIACGQWHTAIVSSTGKLFTYGHGTFGVLGHGDTHSVVQPKEVESLRGLRVKSVACGPWHTAAIVETSGTLKSNAPGGKLFTWGDASGEKLGHTDKKSKLVPTRVESLIDCDFTQVSCGMSLTAVLTITGVVFTIGSKDHGQLGNPRSDSACICMVEGPLKTEFVKDISSGNSHVAVLTMNGKVFTWGKGTEGQLGLGDYVDRSFPTLVEALEDKQVDSIVCSSNFTAVICVHGEISSKDQSVCSSCRLAFRFTRKKHNCYNCGSMFCNSCSSNKVQSAALAPDKSKRCRVCDACFNELNKTAEHGKMSCESKIQKEPPLTETRTYTPKLSRMLKEANFIMEKMGSIRSPNQRNQESATLNQMQKQRWGRVECPDQFKCARDNISHCLTSKKQPVDVCRIGRMTDPVSQKTAAPLTRTTNKRRKEQDLIEKIMLEEVKQLQAQVTTLAEECRHRSLKVQLYKRKLEETWLIARDEATKCNAAKEIIKILTNQRNALSNKLLDDLELDDSRIVPDPPDKTPVTGKIPPLNSIRDQHNIEEVDMQSTMSYNTVVADDSAVHQNGRRASNSSRGYDGVTDSTVAPTDSSGMIEQIERGVYISVVTSPDGKKGIKSIRFSRKHFGETEAQKWWEENESRVFAKYNSMEYLAAQSR</sequence>
<keyword evidence="2" id="KW-0677">Repeat</keyword>
<dbReference type="Pfam" id="PF25390">
    <property type="entry name" value="WD40_RLD"/>
    <property type="match status" value="1"/>
</dbReference>
<feature type="compositionally biased region" description="Polar residues" evidence="7">
    <location>
        <begin position="1210"/>
        <end position="1230"/>
    </location>
</feature>
<feature type="repeat" description="RCC1" evidence="6">
    <location>
        <begin position="608"/>
        <end position="662"/>
    </location>
</feature>
<dbReference type="Gene3D" id="2.30.29.30">
    <property type="entry name" value="Pleckstrin-homology domain (PH domain)/Phosphotyrosine-binding domain (PTB)"/>
    <property type="match status" value="1"/>
</dbReference>
<dbReference type="InterPro" id="IPR011993">
    <property type="entry name" value="PH-like_dom_sf"/>
</dbReference>
<evidence type="ECO:0000256" key="6">
    <source>
        <dbReference type="PROSITE-ProRule" id="PRU00235"/>
    </source>
</evidence>
<dbReference type="SMART" id="SM00064">
    <property type="entry name" value="FYVE"/>
    <property type="match status" value="1"/>
</dbReference>
<dbReference type="Proteomes" id="UP000251960">
    <property type="component" value="Chromosome 5"/>
</dbReference>
<proteinExistence type="predicted"/>
<evidence type="ECO:0000313" key="10">
    <source>
        <dbReference type="EMBL" id="PWZ21626.1"/>
    </source>
</evidence>
<evidence type="ECO:0000259" key="8">
    <source>
        <dbReference type="PROSITE" id="PS50178"/>
    </source>
</evidence>
<dbReference type="Gene3D" id="3.30.40.10">
    <property type="entry name" value="Zinc/RING finger domain, C3HC4 (zinc finger)"/>
    <property type="match status" value="1"/>
</dbReference>
<dbReference type="PROSITE" id="PS50012">
    <property type="entry name" value="RCC1_3"/>
    <property type="match status" value="7"/>
</dbReference>
<feature type="region of interest" description="Disordered" evidence="7">
    <location>
        <begin position="1202"/>
        <end position="1230"/>
    </location>
</feature>
<dbReference type="Pfam" id="PF08381">
    <property type="entry name" value="BRX"/>
    <property type="match status" value="1"/>
</dbReference>